<keyword evidence="3" id="KW-0547">Nucleotide-binding</keyword>
<evidence type="ECO:0000259" key="2">
    <source>
        <dbReference type="Pfam" id="PF20469"/>
    </source>
</evidence>
<dbReference type="InterPro" id="IPR051396">
    <property type="entry name" value="Bact_Antivir_Def_Nuclease"/>
</dbReference>
<dbReference type="Pfam" id="PF13175">
    <property type="entry name" value="AAA_15"/>
    <property type="match status" value="1"/>
</dbReference>
<dbReference type="Gene3D" id="3.40.50.300">
    <property type="entry name" value="P-loop containing nucleotide triphosphate hydrolases"/>
    <property type="match status" value="2"/>
</dbReference>
<evidence type="ECO:0000313" key="3">
    <source>
        <dbReference type="EMBL" id="EBW5996376.1"/>
    </source>
</evidence>
<dbReference type="InterPro" id="IPR034139">
    <property type="entry name" value="TOPRIM_OLD"/>
</dbReference>
<dbReference type="EMBL" id="AAHHJH010000017">
    <property type="protein sequence ID" value="EBW5996376.1"/>
    <property type="molecule type" value="Genomic_DNA"/>
</dbReference>
<protein>
    <submittedName>
        <fullName evidence="3">ATP-binding protein</fullName>
    </submittedName>
</protein>
<feature type="domain" description="Endonuclease GajA/Old nuclease/RecF-like AAA" evidence="1">
    <location>
        <begin position="2"/>
        <end position="368"/>
    </location>
</feature>
<dbReference type="SUPFAM" id="SSF52540">
    <property type="entry name" value="P-loop containing nucleoside triphosphate hydrolases"/>
    <property type="match status" value="1"/>
</dbReference>
<gene>
    <name evidence="3" type="ORF">AH966_19280</name>
</gene>
<dbReference type="Pfam" id="PF20469">
    <property type="entry name" value="OLD-like_TOPRIM"/>
    <property type="match status" value="1"/>
</dbReference>
<feature type="domain" description="OLD protein-like TOPRIM" evidence="2">
    <location>
        <begin position="444"/>
        <end position="490"/>
    </location>
</feature>
<dbReference type="InterPro" id="IPR041685">
    <property type="entry name" value="AAA_GajA/Old/RecF-like"/>
</dbReference>
<dbReference type="InterPro" id="IPR027417">
    <property type="entry name" value="P-loop_NTPase"/>
</dbReference>
<dbReference type="AlphaFoldDB" id="A0A5W3E7S5"/>
<dbReference type="GO" id="GO:0005524">
    <property type="term" value="F:ATP binding"/>
    <property type="evidence" value="ECO:0007669"/>
    <property type="project" value="UniProtKB-KW"/>
</dbReference>
<dbReference type="CDD" id="cd00267">
    <property type="entry name" value="ABC_ATPase"/>
    <property type="match status" value="1"/>
</dbReference>
<name>A0A5W3E7S5_SALAN</name>
<accession>A0A5W3E7S5</accession>
<evidence type="ECO:0000259" key="1">
    <source>
        <dbReference type="Pfam" id="PF13175"/>
    </source>
</evidence>
<dbReference type="PANTHER" id="PTHR43581">
    <property type="entry name" value="ATP/GTP PHOSPHATASE"/>
    <property type="match status" value="1"/>
</dbReference>
<dbReference type="PANTHER" id="PTHR43581:SF2">
    <property type="entry name" value="EXCINUCLEASE ATPASE SUBUNIT"/>
    <property type="match status" value="1"/>
</dbReference>
<sequence>MIAGLFIRNVKTYQGINYIPLTDAPNFSGFLGNNGIGKSSILEALDVIFNAKEWNYNTAVKKSGIEKTSPHIVPVFILEEDFFDSETLPFAKTLDALAREVSLEDATNSQTKTILENFISHRDRIFARNDMQGQLIIPVGRLHNNNMSLSVLAGRSLSTIMEKDIFGAGFKLSEGIELAKHFQVLFDYITGKLEYLYIPKEIDTEVFTKLESIGTQVLMGESLHEILDRIVGESKIGEINRELSGFLEDISTKLVNYTYRTPSDRQKRIQKKEVYNLIIQAFFNVRKLHKTHNGEHFLEISNLSSGEKQKAIIDVAHALLTKHRSNSDNLIIAIDEPESSLHMSACFEQFQALSELSLGCRQLLFSSHWYGFLPTLEKGTVTIITKKNNEHLFDLINLASYREEIKQLVRDSRGKLPFDIRIKSMNDFTQSLLSSATGEKPYNWLICEGSSERIYLSAYFKDLIKNHNLRIVPVGGASEIKKIYNYLSACYKDVEGEITGNIYLLADTDSQLVRYDVGTYQRLHCKRFVYDSSKNRAILVKIDSNPVSPATEIEDVLNAKIYYQTLLSFAGDYDYLSFINNIDAPSDNLESYSALDLRVSEKNAINRFFDDGNNKFLFAKRYVELMTEENSVPEWISEIREVMTSA</sequence>
<reference evidence="3" key="1">
    <citation type="submission" date="2018-07" db="EMBL/GenBank/DDBJ databases">
        <authorList>
            <consortium name="GenomeTrakr network: Whole genome sequencing for foodborne pathogen traceback"/>
        </authorList>
    </citation>
    <scope>NUCLEOTIDE SEQUENCE</scope>
    <source>
        <strain evidence="3">FDA00002923</strain>
    </source>
</reference>
<proteinExistence type="predicted"/>
<keyword evidence="3" id="KW-0067">ATP-binding</keyword>
<comment type="caution">
    <text evidence="3">The sequence shown here is derived from an EMBL/GenBank/DDBJ whole genome shotgun (WGS) entry which is preliminary data.</text>
</comment>
<organism evidence="3">
    <name type="scientific">Salmonella anatum</name>
    <dbReference type="NCBI Taxonomy" id="58712"/>
    <lineage>
        <taxon>Bacteria</taxon>
        <taxon>Pseudomonadati</taxon>
        <taxon>Pseudomonadota</taxon>
        <taxon>Gammaproteobacteria</taxon>
        <taxon>Enterobacterales</taxon>
        <taxon>Enterobacteriaceae</taxon>
        <taxon>Salmonella</taxon>
    </lineage>
</organism>